<name>A0A2Z7BQW6_9LAMI</name>
<proteinExistence type="predicted"/>
<dbReference type="Proteomes" id="UP000250235">
    <property type="component" value="Unassembled WGS sequence"/>
</dbReference>
<dbReference type="EMBL" id="KV005084">
    <property type="protein sequence ID" value="KZV34361.1"/>
    <property type="molecule type" value="Genomic_DNA"/>
</dbReference>
<protein>
    <submittedName>
        <fullName evidence="1">Uncharacterized protein</fullName>
    </submittedName>
</protein>
<evidence type="ECO:0000313" key="2">
    <source>
        <dbReference type="Proteomes" id="UP000250235"/>
    </source>
</evidence>
<reference evidence="1 2" key="1">
    <citation type="journal article" date="2015" name="Proc. Natl. Acad. Sci. U.S.A.">
        <title>The resurrection genome of Boea hygrometrica: A blueprint for survival of dehydration.</title>
        <authorList>
            <person name="Xiao L."/>
            <person name="Yang G."/>
            <person name="Zhang L."/>
            <person name="Yang X."/>
            <person name="Zhao S."/>
            <person name="Ji Z."/>
            <person name="Zhou Q."/>
            <person name="Hu M."/>
            <person name="Wang Y."/>
            <person name="Chen M."/>
            <person name="Xu Y."/>
            <person name="Jin H."/>
            <person name="Xiao X."/>
            <person name="Hu G."/>
            <person name="Bao F."/>
            <person name="Hu Y."/>
            <person name="Wan P."/>
            <person name="Li L."/>
            <person name="Deng X."/>
            <person name="Kuang T."/>
            <person name="Xiang C."/>
            <person name="Zhu J.K."/>
            <person name="Oliver M.J."/>
            <person name="He Y."/>
        </authorList>
    </citation>
    <scope>NUCLEOTIDE SEQUENCE [LARGE SCALE GENOMIC DNA]</scope>
    <source>
        <strain evidence="2">cv. XS01</strain>
    </source>
</reference>
<gene>
    <name evidence="1" type="ORF">F511_16880</name>
</gene>
<accession>A0A2Z7BQW6</accession>
<organism evidence="1 2">
    <name type="scientific">Dorcoceras hygrometricum</name>
    <dbReference type="NCBI Taxonomy" id="472368"/>
    <lineage>
        <taxon>Eukaryota</taxon>
        <taxon>Viridiplantae</taxon>
        <taxon>Streptophyta</taxon>
        <taxon>Embryophyta</taxon>
        <taxon>Tracheophyta</taxon>
        <taxon>Spermatophyta</taxon>
        <taxon>Magnoliopsida</taxon>
        <taxon>eudicotyledons</taxon>
        <taxon>Gunneridae</taxon>
        <taxon>Pentapetalae</taxon>
        <taxon>asterids</taxon>
        <taxon>lamiids</taxon>
        <taxon>Lamiales</taxon>
        <taxon>Gesneriaceae</taxon>
        <taxon>Didymocarpoideae</taxon>
        <taxon>Trichosporeae</taxon>
        <taxon>Loxocarpinae</taxon>
        <taxon>Dorcoceras</taxon>
    </lineage>
</organism>
<evidence type="ECO:0000313" key="1">
    <source>
        <dbReference type="EMBL" id="KZV34361.1"/>
    </source>
</evidence>
<keyword evidence="2" id="KW-1185">Reference proteome</keyword>
<sequence>MGFELSNFSKCYKADAANFGEVCQQQAPVAKVNAVVALVMVAVGSRHAMARVIEGATRVWFEEPVADEKRRRLIKWKRCDLSIASGTSSEGSVAMFNPFAREQQLLDLGDIYRSVD</sequence>
<dbReference type="AlphaFoldDB" id="A0A2Z7BQW6"/>